<dbReference type="PANTHER" id="PTHR35805">
    <property type="entry name" value="ASPARTATE CARBAMOYLTRANSFERASE REGULATORY CHAIN"/>
    <property type="match status" value="1"/>
</dbReference>
<name>A0ABQ1I3J8_9ALTE</name>
<comment type="similarity">
    <text evidence="2 7">Belongs to the PyrI family.</text>
</comment>
<feature type="domain" description="Aspartate carbamoyltransferase regulatory subunit C-terminal" evidence="9">
    <location>
        <begin position="100"/>
        <end position="145"/>
    </location>
</feature>
<dbReference type="Gene3D" id="2.30.30.20">
    <property type="entry name" value="Aspartate carbamoyltransferase regulatory subunit, C-terminal domain"/>
    <property type="match status" value="1"/>
</dbReference>
<proteinExistence type="inferred from homology"/>
<evidence type="ECO:0000256" key="4">
    <source>
        <dbReference type="ARBA" id="ARBA00022723"/>
    </source>
</evidence>
<dbReference type="InterPro" id="IPR036793">
    <property type="entry name" value="Asp_carbatrfase_reg_N_sf"/>
</dbReference>
<evidence type="ECO:0000256" key="2">
    <source>
        <dbReference type="ARBA" id="ARBA00010498"/>
    </source>
</evidence>
<evidence type="ECO:0000256" key="6">
    <source>
        <dbReference type="ARBA" id="ARBA00022975"/>
    </source>
</evidence>
<evidence type="ECO:0000256" key="1">
    <source>
        <dbReference type="ARBA" id="ARBA00002565"/>
    </source>
</evidence>
<dbReference type="SUPFAM" id="SSF54893">
    <property type="entry name" value="Aspartate carbamoyltransferase, Regulatory-chain, N-terminal domain"/>
    <property type="match status" value="1"/>
</dbReference>
<keyword evidence="6 7" id="KW-0665">Pyrimidine biosynthesis</keyword>
<dbReference type="Pfam" id="PF01948">
    <property type="entry name" value="PyrI"/>
    <property type="match status" value="1"/>
</dbReference>
<dbReference type="InterPro" id="IPR036792">
    <property type="entry name" value="Asp_carbatrfase_reg_C_sf"/>
</dbReference>
<evidence type="ECO:0000313" key="11">
    <source>
        <dbReference type="Proteomes" id="UP000651977"/>
    </source>
</evidence>
<evidence type="ECO:0000256" key="5">
    <source>
        <dbReference type="ARBA" id="ARBA00022833"/>
    </source>
</evidence>
<dbReference type="InterPro" id="IPR020545">
    <property type="entry name" value="Asp_carbamoyltransf_reg_N"/>
</dbReference>
<gene>
    <name evidence="7 10" type="primary">pyrI</name>
    <name evidence="10" type="ORF">GCM10007414_28120</name>
</gene>
<dbReference type="Proteomes" id="UP000651977">
    <property type="component" value="Unassembled WGS sequence"/>
</dbReference>
<comment type="caution">
    <text evidence="10">The sequence shown here is derived from an EMBL/GenBank/DDBJ whole genome shotgun (WGS) entry which is preliminary data.</text>
</comment>
<evidence type="ECO:0000256" key="3">
    <source>
        <dbReference type="ARBA" id="ARBA00021764"/>
    </source>
</evidence>
<keyword evidence="4 7" id="KW-0479">Metal-binding</keyword>
<dbReference type="RefSeq" id="WP_055733786.1">
    <property type="nucleotide sequence ID" value="NZ_BMDY01000018.1"/>
</dbReference>
<organism evidence="10 11">
    <name type="scientific">Agarivorans gilvus</name>
    <dbReference type="NCBI Taxonomy" id="680279"/>
    <lineage>
        <taxon>Bacteria</taxon>
        <taxon>Pseudomonadati</taxon>
        <taxon>Pseudomonadota</taxon>
        <taxon>Gammaproteobacteria</taxon>
        <taxon>Alteromonadales</taxon>
        <taxon>Alteromonadaceae</taxon>
        <taxon>Agarivorans</taxon>
    </lineage>
</organism>
<comment type="subunit">
    <text evidence="7">Contains catalytic and regulatory chains.</text>
</comment>
<dbReference type="HAMAP" id="MF_00002">
    <property type="entry name" value="Asp_carb_tr_reg"/>
    <property type="match status" value="1"/>
</dbReference>
<dbReference type="NCBIfam" id="TIGR00240">
    <property type="entry name" value="ATCase_reg"/>
    <property type="match status" value="1"/>
</dbReference>
<keyword evidence="11" id="KW-1185">Reference proteome</keyword>
<evidence type="ECO:0000256" key="7">
    <source>
        <dbReference type="HAMAP-Rule" id="MF_00002"/>
    </source>
</evidence>
<feature type="domain" description="Aspartate carbamoyltransferase regulatory subunit N-terminal" evidence="8">
    <location>
        <begin position="5"/>
        <end position="95"/>
    </location>
</feature>
<comment type="cofactor">
    <cofactor evidence="7">
        <name>Zn(2+)</name>
        <dbReference type="ChEBI" id="CHEBI:29105"/>
    </cofactor>
    <text evidence="7">Binds 1 zinc ion per subunit.</text>
</comment>
<dbReference type="Gene3D" id="3.30.70.140">
    <property type="entry name" value="Aspartate carbamoyltransferase regulatory subunit, N-terminal domain"/>
    <property type="match status" value="1"/>
</dbReference>
<dbReference type="PANTHER" id="PTHR35805:SF1">
    <property type="entry name" value="ASPARTATE CARBAMOYLTRANSFERASE REGULATORY CHAIN"/>
    <property type="match status" value="1"/>
</dbReference>
<dbReference type="Pfam" id="PF02748">
    <property type="entry name" value="PyrI_C"/>
    <property type="match status" value="1"/>
</dbReference>
<sequence>MKKKLQVEAIAHGTVIDHVPAGQGIKILKFFQLSAAQERITVGLNLPSGERQQKDLIKVENTVFDENQANQLALFAPNATINVIEDFEVVRKFHVSTPEQIKGVFACPNSNCISHNEPIDSNFYVRHQQQEIKLKCHYCEKSFDRSLFSELD</sequence>
<feature type="binding site" evidence="7">
    <location>
        <position position="107"/>
    </location>
    <ligand>
        <name>Zn(2+)</name>
        <dbReference type="ChEBI" id="CHEBI:29105"/>
    </ligand>
</feature>
<evidence type="ECO:0000259" key="9">
    <source>
        <dbReference type="Pfam" id="PF02748"/>
    </source>
</evidence>
<accession>A0ABQ1I3J8</accession>
<keyword evidence="5 7" id="KW-0862">Zinc</keyword>
<evidence type="ECO:0000259" key="8">
    <source>
        <dbReference type="Pfam" id="PF01948"/>
    </source>
</evidence>
<dbReference type="SUPFAM" id="SSF57825">
    <property type="entry name" value="Aspartate carbamoyltransferase, Regulatory-chain, C-terminal domain"/>
    <property type="match status" value="1"/>
</dbReference>
<evidence type="ECO:0000313" key="10">
    <source>
        <dbReference type="EMBL" id="GGB13160.1"/>
    </source>
</evidence>
<comment type="function">
    <text evidence="1 7">Involved in allosteric regulation of aspartate carbamoyltransferase.</text>
</comment>
<feature type="binding site" evidence="7">
    <location>
        <position position="139"/>
    </location>
    <ligand>
        <name>Zn(2+)</name>
        <dbReference type="ChEBI" id="CHEBI:29105"/>
    </ligand>
</feature>
<dbReference type="EMBL" id="BMDY01000018">
    <property type="protein sequence ID" value="GGB13160.1"/>
    <property type="molecule type" value="Genomic_DNA"/>
</dbReference>
<protein>
    <recommendedName>
        <fullName evidence="3 7">Aspartate carbamoyltransferase regulatory chain</fullName>
    </recommendedName>
</protein>
<dbReference type="InterPro" id="IPR020542">
    <property type="entry name" value="Asp_carbamoyltrfase_reg_C"/>
</dbReference>
<feature type="binding site" evidence="7">
    <location>
        <position position="112"/>
    </location>
    <ligand>
        <name>Zn(2+)</name>
        <dbReference type="ChEBI" id="CHEBI:29105"/>
    </ligand>
</feature>
<reference evidence="11" key="1">
    <citation type="journal article" date="2019" name="Int. J. Syst. Evol. Microbiol.">
        <title>The Global Catalogue of Microorganisms (GCM) 10K type strain sequencing project: providing services to taxonomists for standard genome sequencing and annotation.</title>
        <authorList>
            <consortium name="The Broad Institute Genomics Platform"/>
            <consortium name="The Broad Institute Genome Sequencing Center for Infectious Disease"/>
            <person name="Wu L."/>
            <person name="Ma J."/>
        </authorList>
    </citation>
    <scope>NUCLEOTIDE SEQUENCE [LARGE SCALE GENOMIC DNA]</scope>
    <source>
        <strain evidence="11">CGMCC 1.10131</strain>
    </source>
</reference>
<dbReference type="InterPro" id="IPR002801">
    <property type="entry name" value="Asp_carbamoylTrfase_reg"/>
</dbReference>
<feature type="binding site" evidence="7">
    <location>
        <position position="136"/>
    </location>
    <ligand>
        <name>Zn(2+)</name>
        <dbReference type="ChEBI" id="CHEBI:29105"/>
    </ligand>
</feature>